<accession>A0AA36HQ93</accession>
<organism evidence="1 2">
    <name type="scientific">Effrenium voratum</name>
    <dbReference type="NCBI Taxonomy" id="2562239"/>
    <lineage>
        <taxon>Eukaryota</taxon>
        <taxon>Sar</taxon>
        <taxon>Alveolata</taxon>
        <taxon>Dinophyceae</taxon>
        <taxon>Suessiales</taxon>
        <taxon>Symbiodiniaceae</taxon>
        <taxon>Effrenium</taxon>
    </lineage>
</organism>
<sequence>MLLTQSEAGLCDQTLVAGWLAERFRVNFFEDLARKRKPALMSSEFNLVVSYRAKDRCDDPVERRAVEKARILHFANHWLNFEALVADRDAPGRVDSPRCYKAGFRYWHDVYHHALQVAAGEEGPAPRYQPLSDEGLSTPEEVKAVFLNFQQIKEDFEGGSEEL</sequence>
<dbReference type="Proteomes" id="UP001178507">
    <property type="component" value="Unassembled WGS sequence"/>
</dbReference>
<keyword evidence="2" id="KW-1185">Reference proteome</keyword>
<dbReference type="EMBL" id="CAUJNA010000185">
    <property type="protein sequence ID" value="CAJ1373298.1"/>
    <property type="molecule type" value="Genomic_DNA"/>
</dbReference>
<evidence type="ECO:0000313" key="1">
    <source>
        <dbReference type="EMBL" id="CAJ1373298.1"/>
    </source>
</evidence>
<name>A0AA36HQ93_9DINO</name>
<reference evidence="1" key="1">
    <citation type="submission" date="2023-08" db="EMBL/GenBank/DDBJ databases">
        <authorList>
            <person name="Chen Y."/>
            <person name="Shah S."/>
            <person name="Dougan E. K."/>
            <person name="Thang M."/>
            <person name="Chan C."/>
        </authorList>
    </citation>
    <scope>NUCLEOTIDE SEQUENCE</scope>
</reference>
<proteinExistence type="predicted"/>
<protein>
    <submittedName>
        <fullName evidence="1">Uncharacterized protein</fullName>
    </submittedName>
</protein>
<dbReference type="AlphaFoldDB" id="A0AA36HQ93"/>
<evidence type="ECO:0000313" key="2">
    <source>
        <dbReference type="Proteomes" id="UP001178507"/>
    </source>
</evidence>
<gene>
    <name evidence="1" type="ORF">EVOR1521_LOCUS3159</name>
</gene>
<comment type="caution">
    <text evidence="1">The sequence shown here is derived from an EMBL/GenBank/DDBJ whole genome shotgun (WGS) entry which is preliminary data.</text>
</comment>